<dbReference type="AlphaFoldDB" id="A0A9P7JS21"/>
<proteinExistence type="predicted"/>
<protein>
    <submittedName>
        <fullName evidence="1">Uncharacterized protein</fullName>
    </submittedName>
</protein>
<accession>A0A9P7JS21</accession>
<dbReference type="RefSeq" id="XP_041290695.1">
    <property type="nucleotide sequence ID" value="XM_041441760.1"/>
</dbReference>
<keyword evidence="2" id="KW-1185">Reference proteome</keyword>
<dbReference type="EMBL" id="JABBWM010000042">
    <property type="protein sequence ID" value="KAG2103990.1"/>
    <property type="molecule type" value="Genomic_DNA"/>
</dbReference>
<dbReference type="GeneID" id="64704019"/>
<evidence type="ECO:0000313" key="1">
    <source>
        <dbReference type="EMBL" id="KAG2103990.1"/>
    </source>
</evidence>
<sequence>MNPVPCDWVLYTTHIASEYVYAQFCAIIAGMPNVLPPLELDFPMLAACSHIASKLADAYHNPVAINFDMARYADLLHAMEKDALIFLDRPAVVCDKYGIIVLWYLPGAIDPLIQSDMMSTAEKMSSQLAKSVTQGPETNDKWRTHESNFHPSEHSIMPGCINLSPAWFLQAHPALKFHPEVLATLKGDVALRVMHPTLYWSSLGTALALGLWAADNQLDEMGECLRDWASVFTALAVICNRRSPLHRDPISRSQWFDGMTSVGTYGMGRMKMPNIGIEIVYDSGVMLAVSGRIVRHGMDEVNGD</sequence>
<dbReference type="Proteomes" id="UP000823399">
    <property type="component" value="Unassembled WGS sequence"/>
</dbReference>
<gene>
    <name evidence="1" type="ORF">F5147DRAFT_775701</name>
</gene>
<organism evidence="1 2">
    <name type="scientific">Suillus discolor</name>
    <dbReference type="NCBI Taxonomy" id="1912936"/>
    <lineage>
        <taxon>Eukaryota</taxon>
        <taxon>Fungi</taxon>
        <taxon>Dikarya</taxon>
        <taxon>Basidiomycota</taxon>
        <taxon>Agaricomycotina</taxon>
        <taxon>Agaricomycetes</taxon>
        <taxon>Agaricomycetidae</taxon>
        <taxon>Boletales</taxon>
        <taxon>Suillineae</taxon>
        <taxon>Suillaceae</taxon>
        <taxon>Suillus</taxon>
    </lineage>
</organism>
<reference evidence="1" key="1">
    <citation type="journal article" date="2020" name="New Phytol.">
        <title>Comparative genomics reveals dynamic genome evolution in host specialist ectomycorrhizal fungi.</title>
        <authorList>
            <person name="Lofgren L.A."/>
            <person name="Nguyen N.H."/>
            <person name="Vilgalys R."/>
            <person name="Ruytinx J."/>
            <person name="Liao H.L."/>
            <person name="Branco S."/>
            <person name="Kuo A."/>
            <person name="LaButti K."/>
            <person name="Lipzen A."/>
            <person name="Andreopoulos W."/>
            <person name="Pangilinan J."/>
            <person name="Riley R."/>
            <person name="Hundley H."/>
            <person name="Na H."/>
            <person name="Barry K."/>
            <person name="Grigoriev I.V."/>
            <person name="Stajich J.E."/>
            <person name="Kennedy P.G."/>
        </authorList>
    </citation>
    <scope>NUCLEOTIDE SEQUENCE</scope>
    <source>
        <strain evidence="1">FC423</strain>
    </source>
</reference>
<dbReference type="OrthoDB" id="2692579at2759"/>
<comment type="caution">
    <text evidence="1">The sequence shown here is derived from an EMBL/GenBank/DDBJ whole genome shotgun (WGS) entry which is preliminary data.</text>
</comment>
<name>A0A9P7JS21_9AGAM</name>
<evidence type="ECO:0000313" key="2">
    <source>
        <dbReference type="Proteomes" id="UP000823399"/>
    </source>
</evidence>